<feature type="transmembrane region" description="Helical" evidence="1">
    <location>
        <begin position="7"/>
        <end position="24"/>
    </location>
</feature>
<gene>
    <name evidence="2" type="ORF">ACFOX3_11750</name>
</gene>
<keyword evidence="1" id="KW-1133">Transmembrane helix</keyword>
<proteinExistence type="predicted"/>
<keyword evidence="3" id="KW-1185">Reference proteome</keyword>
<organism evidence="2 3">
    <name type="scientific">Simiduia curdlanivorans</name>
    <dbReference type="NCBI Taxonomy" id="1492769"/>
    <lineage>
        <taxon>Bacteria</taxon>
        <taxon>Pseudomonadati</taxon>
        <taxon>Pseudomonadota</taxon>
        <taxon>Gammaproteobacteria</taxon>
        <taxon>Cellvibrionales</taxon>
        <taxon>Cellvibrionaceae</taxon>
        <taxon>Simiduia</taxon>
    </lineage>
</organism>
<feature type="transmembrane region" description="Helical" evidence="1">
    <location>
        <begin position="153"/>
        <end position="175"/>
    </location>
</feature>
<dbReference type="RefSeq" id="WP_290265346.1">
    <property type="nucleotide sequence ID" value="NZ_JAUFQG010000006.1"/>
</dbReference>
<feature type="transmembrane region" description="Helical" evidence="1">
    <location>
        <begin position="53"/>
        <end position="72"/>
    </location>
</feature>
<name>A0ABV8V7G6_9GAMM</name>
<dbReference type="EMBL" id="JBHSCX010000014">
    <property type="protein sequence ID" value="MFC4362979.1"/>
    <property type="molecule type" value="Genomic_DNA"/>
</dbReference>
<evidence type="ECO:0000256" key="1">
    <source>
        <dbReference type="SAM" id="Phobius"/>
    </source>
</evidence>
<comment type="caution">
    <text evidence="2">The sequence shown here is derived from an EMBL/GenBank/DDBJ whole genome shotgun (WGS) entry which is preliminary data.</text>
</comment>
<evidence type="ECO:0000313" key="2">
    <source>
        <dbReference type="EMBL" id="MFC4362979.1"/>
    </source>
</evidence>
<accession>A0ABV8V7G6</accession>
<feature type="transmembrane region" description="Helical" evidence="1">
    <location>
        <begin position="78"/>
        <end position="97"/>
    </location>
</feature>
<sequence>MRLLGKISLALVTLLYPFAIYFGLQTFSLRYLLLLLVCLALFRLFSWRAADRLSALVWCGVIACLVAMSLWTNTELGLLLYPVAVNFSLLLVFAFSLRQPQSLVERLARLQEPDLPEAAVVYTRKVTILWVWFFLCNGCIALYTVWLGNQELWLLYNGFIAYLCIGLLAAGEWLVRRKVKAKIAADLIT</sequence>
<keyword evidence="1" id="KW-0812">Transmembrane</keyword>
<evidence type="ECO:0000313" key="3">
    <source>
        <dbReference type="Proteomes" id="UP001595840"/>
    </source>
</evidence>
<reference evidence="3" key="1">
    <citation type="journal article" date="2019" name="Int. J. Syst. Evol. Microbiol.">
        <title>The Global Catalogue of Microorganisms (GCM) 10K type strain sequencing project: providing services to taxonomists for standard genome sequencing and annotation.</title>
        <authorList>
            <consortium name="The Broad Institute Genomics Platform"/>
            <consortium name="The Broad Institute Genome Sequencing Center for Infectious Disease"/>
            <person name="Wu L."/>
            <person name="Ma J."/>
        </authorList>
    </citation>
    <scope>NUCLEOTIDE SEQUENCE [LARGE SCALE GENOMIC DNA]</scope>
    <source>
        <strain evidence="3">CECT 8570</strain>
    </source>
</reference>
<feature type="transmembrane region" description="Helical" evidence="1">
    <location>
        <begin position="128"/>
        <end position="147"/>
    </location>
</feature>
<feature type="transmembrane region" description="Helical" evidence="1">
    <location>
        <begin position="30"/>
        <end position="46"/>
    </location>
</feature>
<dbReference type="Proteomes" id="UP001595840">
    <property type="component" value="Unassembled WGS sequence"/>
</dbReference>
<protein>
    <recommendedName>
        <fullName evidence="4">DNA gyrase subunit B</fullName>
    </recommendedName>
</protein>
<keyword evidence="1" id="KW-0472">Membrane</keyword>
<evidence type="ECO:0008006" key="4">
    <source>
        <dbReference type="Google" id="ProtNLM"/>
    </source>
</evidence>